<sequence length="238" mass="27547">MLAAYSNQTGTNWDSYTQLVCFAYNTSIQASIRQNPFFVLHFRDAQLPSDLALTVPEPNPLDFSFSTFVQESAKGIRESWALVEKAILAAQNTQKEFSDEFRRKKPHEIEIQDLVLLFKDAIPQGHKFSRPWVGPYRVIGVKRPNVTVKTMGTEKEKLLTVHMDKVKHFINDSTLPLRGEERSFQEYHEKVPEPIPEIRESIPELPTEEIIAPSEQPLLRRSTRQRKPNPRYADYITH</sequence>
<name>A0AAD4MNQ2_9BILA</name>
<accession>A0AAD4MNQ2</accession>
<dbReference type="InterPro" id="IPR036397">
    <property type="entry name" value="RNaseH_sf"/>
</dbReference>
<proteinExistence type="predicted"/>
<gene>
    <name evidence="2" type="ORF">DdX_16601</name>
</gene>
<dbReference type="AlphaFoldDB" id="A0AAD4MNQ2"/>
<evidence type="ECO:0000256" key="1">
    <source>
        <dbReference type="SAM" id="MobiDB-lite"/>
    </source>
</evidence>
<dbReference type="Gene3D" id="3.30.420.10">
    <property type="entry name" value="Ribonuclease H-like superfamily/Ribonuclease H"/>
    <property type="match status" value="1"/>
</dbReference>
<dbReference type="Proteomes" id="UP001201812">
    <property type="component" value="Unassembled WGS sequence"/>
</dbReference>
<reference evidence="2" key="1">
    <citation type="submission" date="2022-01" db="EMBL/GenBank/DDBJ databases">
        <title>Genome Sequence Resource for Two Populations of Ditylenchus destructor, the Migratory Endoparasitic Phytonematode.</title>
        <authorList>
            <person name="Zhang H."/>
            <person name="Lin R."/>
            <person name="Xie B."/>
        </authorList>
    </citation>
    <scope>NUCLEOTIDE SEQUENCE</scope>
    <source>
        <strain evidence="2">BazhouSP</strain>
    </source>
</reference>
<dbReference type="GO" id="GO:0003676">
    <property type="term" value="F:nucleic acid binding"/>
    <property type="evidence" value="ECO:0007669"/>
    <property type="project" value="InterPro"/>
</dbReference>
<organism evidence="2 3">
    <name type="scientific">Ditylenchus destructor</name>
    <dbReference type="NCBI Taxonomy" id="166010"/>
    <lineage>
        <taxon>Eukaryota</taxon>
        <taxon>Metazoa</taxon>
        <taxon>Ecdysozoa</taxon>
        <taxon>Nematoda</taxon>
        <taxon>Chromadorea</taxon>
        <taxon>Rhabditida</taxon>
        <taxon>Tylenchina</taxon>
        <taxon>Tylenchomorpha</taxon>
        <taxon>Sphaerularioidea</taxon>
        <taxon>Anguinidae</taxon>
        <taxon>Anguininae</taxon>
        <taxon>Ditylenchus</taxon>
    </lineage>
</organism>
<dbReference type="EMBL" id="JAKKPZ010000139">
    <property type="protein sequence ID" value="KAI1700630.1"/>
    <property type="molecule type" value="Genomic_DNA"/>
</dbReference>
<evidence type="ECO:0000313" key="3">
    <source>
        <dbReference type="Proteomes" id="UP001201812"/>
    </source>
</evidence>
<keyword evidence="3" id="KW-1185">Reference proteome</keyword>
<evidence type="ECO:0000313" key="2">
    <source>
        <dbReference type="EMBL" id="KAI1700630.1"/>
    </source>
</evidence>
<feature type="region of interest" description="Disordered" evidence="1">
    <location>
        <begin position="212"/>
        <end position="238"/>
    </location>
</feature>
<comment type="caution">
    <text evidence="2">The sequence shown here is derived from an EMBL/GenBank/DDBJ whole genome shotgun (WGS) entry which is preliminary data.</text>
</comment>
<protein>
    <submittedName>
        <fullName evidence="2">Retrovirus-related Pol polyprotein from transposon</fullName>
    </submittedName>
</protein>